<dbReference type="EMBL" id="GGMR01002280">
    <property type="protein sequence ID" value="MBY14899.1"/>
    <property type="molecule type" value="Transcribed_RNA"/>
</dbReference>
<proteinExistence type="predicted"/>
<organism evidence="1">
    <name type="scientific">Schizaphis graminum</name>
    <name type="common">Green bug aphid</name>
    <dbReference type="NCBI Taxonomy" id="13262"/>
    <lineage>
        <taxon>Eukaryota</taxon>
        <taxon>Metazoa</taxon>
        <taxon>Ecdysozoa</taxon>
        <taxon>Arthropoda</taxon>
        <taxon>Hexapoda</taxon>
        <taxon>Insecta</taxon>
        <taxon>Pterygota</taxon>
        <taxon>Neoptera</taxon>
        <taxon>Paraneoptera</taxon>
        <taxon>Hemiptera</taxon>
        <taxon>Sternorrhyncha</taxon>
        <taxon>Aphidomorpha</taxon>
        <taxon>Aphidoidea</taxon>
        <taxon>Aphididae</taxon>
        <taxon>Aphidini</taxon>
        <taxon>Schizaphis</taxon>
    </lineage>
</organism>
<name>A0A2S2NCM8_SCHGA</name>
<sequence length="133" mass="15298">MDDTKFPGLSEMQNSNEEIFNFNNCNDSLTPTLLQQQFEGVYINQNDINEYYFSMENGKIVDLNLPQTPEEDRENYETCAAGSVKSSPTGIIPCQDEFGGSINFEVLLDSSFQAYRQKWTVCIMFIIKMINYQ</sequence>
<gene>
    <name evidence="1" type="ORF">g.124177</name>
</gene>
<reference evidence="1" key="1">
    <citation type="submission" date="2018-04" db="EMBL/GenBank/DDBJ databases">
        <title>Transcriptome of Schizaphis graminum biotype I.</title>
        <authorList>
            <person name="Scully E.D."/>
            <person name="Geib S.M."/>
            <person name="Palmer N.A."/>
            <person name="Koch K."/>
            <person name="Bradshaw J."/>
            <person name="Heng-Moss T."/>
            <person name="Sarath G."/>
        </authorList>
    </citation>
    <scope>NUCLEOTIDE SEQUENCE</scope>
</reference>
<accession>A0A2S2NCM8</accession>
<protein>
    <submittedName>
        <fullName evidence="1">Uncharacterized protein</fullName>
    </submittedName>
</protein>
<evidence type="ECO:0000313" key="1">
    <source>
        <dbReference type="EMBL" id="MBY14899.1"/>
    </source>
</evidence>
<dbReference type="AlphaFoldDB" id="A0A2S2NCM8"/>